<keyword evidence="19" id="KW-1185">Reference proteome</keyword>
<proteinExistence type="inferred from homology"/>
<evidence type="ECO:0000256" key="13">
    <source>
        <dbReference type="ARBA" id="ARBA00023211"/>
    </source>
</evidence>
<dbReference type="InterPro" id="IPR036397">
    <property type="entry name" value="RNaseH_sf"/>
</dbReference>
<keyword evidence="9 14" id="KW-0540">Nuclease</keyword>
<dbReference type="InterPro" id="IPR024567">
    <property type="entry name" value="RNase_HII/HIII_dom"/>
</dbReference>
<dbReference type="GO" id="GO:0003723">
    <property type="term" value="F:RNA binding"/>
    <property type="evidence" value="ECO:0007669"/>
    <property type="project" value="UniProtKB-UniRule"/>
</dbReference>
<dbReference type="Pfam" id="PF01351">
    <property type="entry name" value="RNase_HII"/>
    <property type="match status" value="1"/>
</dbReference>
<keyword evidence="11 14" id="KW-0255">Endonuclease</keyword>
<dbReference type="EMBL" id="CP043875">
    <property type="protein sequence ID" value="WOF15823.1"/>
    <property type="molecule type" value="Genomic_DNA"/>
</dbReference>
<evidence type="ECO:0000256" key="6">
    <source>
        <dbReference type="ARBA" id="ARBA00012180"/>
    </source>
</evidence>
<dbReference type="InterPro" id="IPR012337">
    <property type="entry name" value="RNaseH-like_sf"/>
</dbReference>
<name>A0AA97I2P4_9EURY</name>
<evidence type="ECO:0000313" key="19">
    <source>
        <dbReference type="Proteomes" id="UP001301797"/>
    </source>
</evidence>
<dbReference type="FunFam" id="1.10.10.460:FF:000001">
    <property type="entry name" value="Ribonuclease"/>
    <property type="match status" value="1"/>
</dbReference>
<evidence type="ECO:0000256" key="10">
    <source>
        <dbReference type="ARBA" id="ARBA00022723"/>
    </source>
</evidence>
<evidence type="ECO:0000256" key="8">
    <source>
        <dbReference type="ARBA" id="ARBA00022490"/>
    </source>
</evidence>
<comment type="subcellular location">
    <subcellularLocation>
        <location evidence="4 14">Cytoplasm</location>
    </subcellularLocation>
</comment>
<dbReference type="GO" id="GO:0043137">
    <property type="term" value="P:DNA replication, removal of RNA primer"/>
    <property type="evidence" value="ECO:0007669"/>
    <property type="project" value="TreeGrafter"/>
</dbReference>
<dbReference type="KEGG" id="mefw:F1737_03500"/>
<accession>A0AA97I2P4</accession>
<dbReference type="AlphaFoldDB" id="A0AA97I2P4"/>
<dbReference type="SUPFAM" id="SSF53098">
    <property type="entry name" value="Ribonuclease H-like"/>
    <property type="match status" value="1"/>
</dbReference>
<dbReference type="CDD" id="cd07180">
    <property type="entry name" value="RNase_HII_archaea_like"/>
    <property type="match status" value="1"/>
</dbReference>
<dbReference type="InterPro" id="IPR001352">
    <property type="entry name" value="RNase_HII/HIII"/>
</dbReference>
<evidence type="ECO:0000256" key="1">
    <source>
        <dbReference type="ARBA" id="ARBA00000077"/>
    </source>
</evidence>
<evidence type="ECO:0000256" key="5">
    <source>
        <dbReference type="ARBA" id="ARBA00007383"/>
    </source>
</evidence>
<comment type="function">
    <text evidence="3 14 16">Endonuclease that specifically degrades the RNA of RNA-DNA hybrids.</text>
</comment>
<evidence type="ECO:0000256" key="14">
    <source>
        <dbReference type="HAMAP-Rule" id="MF_00052"/>
    </source>
</evidence>
<dbReference type="InterPro" id="IPR023160">
    <property type="entry name" value="RNase_HII_hlx-loop-hlx_cap_dom"/>
</dbReference>
<feature type="domain" description="RNase H type-2" evidence="17">
    <location>
        <begin position="1"/>
        <end position="206"/>
    </location>
</feature>
<evidence type="ECO:0000259" key="17">
    <source>
        <dbReference type="PROSITE" id="PS51975"/>
    </source>
</evidence>
<evidence type="ECO:0000256" key="4">
    <source>
        <dbReference type="ARBA" id="ARBA00004496"/>
    </source>
</evidence>
<comment type="cofactor">
    <cofactor evidence="14 15">
        <name>Mn(2+)</name>
        <dbReference type="ChEBI" id="CHEBI:29035"/>
    </cofactor>
    <cofactor evidence="14 15">
        <name>Mg(2+)</name>
        <dbReference type="ChEBI" id="CHEBI:18420"/>
    </cofactor>
    <text evidence="14 15">Manganese or magnesium. Binds 1 divalent metal ion per monomer in the absence of substrate. May bind a second metal ion after substrate binding.</text>
</comment>
<dbReference type="Gene3D" id="3.30.420.10">
    <property type="entry name" value="Ribonuclease H-like superfamily/Ribonuclease H"/>
    <property type="match status" value="1"/>
</dbReference>
<dbReference type="GO" id="GO:0030145">
    <property type="term" value="F:manganese ion binding"/>
    <property type="evidence" value="ECO:0007669"/>
    <property type="project" value="UniProtKB-UniRule"/>
</dbReference>
<feature type="binding site" evidence="14 15">
    <location>
        <position position="101"/>
    </location>
    <ligand>
        <name>a divalent metal cation</name>
        <dbReference type="ChEBI" id="CHEBI:60240"/>
    </ligand>
</feature>
<dbReference type="PROSITE" id="PS51975">
    <property type="entry name" value="RNASE_H_2"/>
    <property type="match status" value="1"/>
</dbReference>
<dbReference type="InterPro" id="IPR004649">
    <property type="entry name" value="RNase_H2_suA"/>
</dbReference>
<dbReference type="HAMAP" id="MF_00052_A">
    <property type="entry name" value="RNase_HII_A"/>
    <property type="match status" value="1"/>
</dbReference>
<comment type="cofactor">
    <cofactor evidence="2">
        <name>Mg(2+)</name>
        <dbReference type="ChEBI" id="CHEBI:18420"/>
    </cofactor>
</comment>
<feature type="binding site" evidence="14 15">
    <location>
        <position position="6"/>
    </location>
    <ligand>
        <name>a divalent metal cation</name>
        <dbReference type="ChEBI" id="CHEBI:60240"/>
    </ligand>
</feature>
<evidence type="ECO:0000256" key="16">
    <source>
        <dbReference type="RuleBase" id="RU003515"/>
    </source>
</evidence>
<comment type="similarity">
    <text evidence="5 14 16">Belongs to the RNase HII family.</text>
</comment>
<protein>
    <recommendedName>
        <fullName evidence="7 14">Ribonuclease HII</fullName>
        <shortName evidence="14">RNase HII</shortName>
        <ecNumber evidence="6 14">3.1.26.4</ecNumber>
    </recommendedName>
</protein>
<evidence type="ECO:0000256" key="7">
    <source>
        <dbReference type="ARBA" id="ARBA00019179"/>
    </source>
</evidence>
<dbReference type="NCBIfam" id="TIGR00729">
    <property type="entry name" value="ribonuclease HII"/>
    <property type="match status" value="1"/>
</dbReference>
<gene>
    <name evidence="14" type="primary">rnhB</name>
    <name evidence="18" type="ORF">F1737_03500</name>
</gene>
<dbReference type="GeneID" id="85229203"/>
<evidence type="ECO:0000256" key="15">
    <source>
        <dbReference type="PROSITE-ProRule" id="PRU01319"/>
    </source>
</evidence>
<comment type="catalytic activity">
    <reaction evidence="1 14 15 16">
        <text>Endonucleolytic cleavage to 5'-phosphomonoester.</text>
        <dbReference type="EC" id="3.1.26.4"/>
    </reaction>
</comment>
<dbReference type="Gene3D" id="1.10.10.460">
    <property type="entry name" value="Ribonuclease hii. Domain 2"/>
    <property type="match status" value="1"/>
</dbReference>
<keyword evidence="13 14" id="KW-0464">Manganese</keyword>
<keyword evidence="10 14" id="KW-0479">Metal-binding</keyword>
<dbReference type="InterPro" id="IPR020787">
    <property type="entry name" value="RNase_HII_arc"/>
</dbReference>
<dbReference type="Proteomes" id="UP001301797">
    <property type="component" value="Chromosome"/>
</dbReference>
<dbReference type="EC" id="3.1.26.4" evidence="6 14"/>
<dbReference type="GO" id="GO:0006298">
    <property type="term" value="P:mismatch repair"/>
    <property type="evidence" value="ECO:0007669"/>
    <property type="project" value="TreeGrafter"/>
</dbReference>
<dbReference type="PANTHER" id="PTHR10954:SF23">
    <property type="entry name" value="RIBONUCLEASE"/>
    <property type="match status" value="1"/>
</dbReference>
<evidence type="ECO:0000256" key="9">
    <source>
        <dbReference type="ARBA" id="ARBA00022722"/>
    </source>
</evidence>
<dbReference type="PANTHER" id="PTHR10954">
    <property type="entry name" value="RIBONUCLEASE H2 SUBUNIT A"/>
    <property type="match status" value="1"/>
</dbReference>
<reference evidence="18 19" key="1">
    <citation type="submission" date="2019-09" db="EMBL/GenBank/DDBJ databases">
        <title>The complete genome of Methanoplanus sp. FWC-SCC4.</title>
        <authorList>
            <person name="Chen S.-C."/>
            <person name="Zhou Y.-Z."/>
            <person name="Lai M.-C."/>
        </authorList>
    </citation>
    <scope>NUCLEOTIDE SEQUENCE [LARGE SCALE GENOMIC DNA]</scope>
    <source>
        <strain evidence="18 19">FWC-SCC4</strain>
    </source>
</reference>
<feature type="binding site" evidence="14 15">
    <location>
        <position position="7"/>
    </location>
    <ligand>
        <name>a divalent metal cation</name>
        <dbReference type="ChEBI" id="CHEBI:60240"/>
    </ligand>
</feature>
<sequence>MICGIDEAGKGSVLGPMVIGGVKGESLSDFTNSGYNDSKKISAKKRDEFFEDISKNYETTCIILDANRIDECRITYSMNDIVAMAHAKAIDKLAPKKAYVDACDVNEVRYGLSVKEHLKNPVEIISEHKADEKFRIVSAASIIAKVTRDRLIENISEEYGKIGSGYPSDPVTIEFLKSYIKENGEPPVFSRKSWKTVSNVIGNIQQKTLFEF</sequence>
<keyword evidence="12 14" id="KW-0378">Hydrolase</keyword>
<evidence type="ECO:0000256" key="2">
    <source>
        <dbReference type="ARBA" id="ARBA00001946"/>
    </source>
</evidence>
<keyword evidence="8 14" id="KW-0963">Cytoplasm</keyword>
<evidence type="ECO:0000256" key="3">
    <source>
        <dbReference type="ARBA" id="ARBA00004065"/>
    </source>
</evidence>
<dbReference type="GO" id="GO:0032299">
    <property type="term" value="C:ribonuclease H2 complex"/>
    <property type="evidence" value="ECO:0007669"/>
    <property type="project" value="TreeGrafter"/>
</dbReference>
<evidence type="ECO:0000256" key="11">
    <source>
        <dbReference type="ARBA" id="ARBA00022759"/>
    </source>
</evidence>
<dbReference type="GO" id="GO:0005737">
    <property type="term" value="C:cytoplasm"/>
    <property type="evidence" value="ECO:0007669"/>
    <property type="project" value="UniProtKB-SubCell"/>
</dbReference>
<organism evidence="18 19">
    <name type="scientific">Methanochimaera problematica</name>
    <dbReference type="NCBI Taxonomy" id="2609417"/>
    <lineage>
        <taxon>Archaea</taxon>
        <taxon>Methanobacteriati</taxon>
        <taxon>Methanobacteriota</taxon>
        <taxon>Stenosarchaea group</taxon>
        <taxon>Methanomicrobia</taxon>
        <taxon>Methanomicrobiales</taxon>
        <taxon>Methanomicrobiaceae</taxon>
        <taxon>Methanochimaera</taxon>
    </lineage>
</organism>
<dbReference type="GO" id="GO:0004523">
    <property type="term" value="F:RNA-DNA hybrid ribonuclease activity"/>
    <property type="evidence" value="ECO:0007669"/>
    <property type="project" value="UniProtKB-UniRule"/>
</dbReference>
<dbReference type="RefSeq" id="WP_317137396.1">
    <property type="nucleotide sequence ID" value="NZ_CP043875.1"/>
</dbReference>
<evidence type="ECO:0000256" key="12">
    <source>
        <dbReference type="ARBA" id="ARBA00022801"/>
    </source>
</evidence>
<evidence type="ECO:0000313" key="18">
    <source>
        <dbReference type="EMBL" id="WOF15823.1"/>
    </source>
</evidence>